<dbReference type="EC" id="3.1.3.24" evidence="9"/>
<dbReference type="AlphaFoldDB" id="A0A6D2HSK4"/>
<dbReference type="SUPFAM" id="SSF54427">
    <property type="entry name" value="NTF2-like"/>
    <property type="match status" value="1"/>
</dbReference>
<dbReference type="CDD" id="cd02605">
    <property type="entry name" value="HAD_SPP"/>
    <property type="match status" value="1"/>
</dbReference>
<dbReference type="Pfam" id="PF08472">
    <property type="entry name" value="S6PP_C"/>
    <property type="match status" value="1"/>
</dbReference>
<dbReference type="PANTHER" id="PTHR46521:SF13">
    <property type="entry name" value="SUCROSE-PHOSPHATASE 3B-RELATED"/>
    <property type="match status" value="1"/>
</dbReference>
<comment type="catalytic activity">
    <reaction evidence="8 9">
        <text>sucrose 6(F)-phosphate + H2O = sucrose + phosphate</text>
        <dbReference type="Rhea" id="RHEA:19289"/>
        <dbReference type="ChEBI" id="CHEBI:15377"/>
        <dbReference type="ChEBI" id="CHEBI:17992"/>
        <dbReference type="ChEBI" id="CHEBI:43474"/>
        <dbReference type="ChEBI" id="CHEBI:57723"/>
        <dbReference type="EC" id="3.1.3.24"/>
    </reaction>
</comment>
<comment type="subunit">
    <text evidence="5 9">Homodimer.</text>
</comment>
<comment type="similarity">
    <text evidence="4 9">Belongs to the sucrose phosphatase family.</text>
</comment>
<proteinExistence type="inferred from homology"/>
<dbReference type="Pfam" id="PF05116">
    <property type="entry name" value="S6PP"/>
    <property type="match status" value="1"/>
</dbReference>
<dbReference type="SUPFAM" id="SSF56784">
    <property type="entry name" value="HAD-like"/>
    <property type="match status" value="1"/>
</dbReference>
<evidence type="ECO:0000256" key="4">
    <source>
        <dbReference type="ARBA" id="ARBA00007211"/>
    </source>
</evidence>
<dbReference type="InterPro" id="IPR036412">
    <property type="entry name" value="HAD-like_sf"/>
</dbReference>
<dbReference type="NCBIfam" id="TIGR01484">
    <property type="entry name" value="HAD-SF-IIB"/>
    <property type="match status" value="1"/>
</dbReference>
<evidence type="ECO:0000259" key="10">
    <source>
        <dbReference type="Pfam" id="PF05116"/>
    </source>
</evidence>
<dbReference type="Gene3D" id="3.40.50.1000">
    <property type="entry name" value="HAD superfamily/HAD-like"/>
    <property type="match status" value="1"/>
</dbReference>
<sequence>MGGWVFSSTCTRRSTSRRRRIDILKDILQMVIMERLKSPPSLMIVSDLDHTMVDHQDHENISLLRFNSLWEYAYRRDSLLIFSTARSPILYKELRKEKPLLTPDIIITSIGTEIAFGNSMVPDHSWVETLNSDKWNREIVLEESSKFPELTLQPKTEQRLHKVSFYIDEGKGEPVTKELSQLLEKRGLDVKIIYSWGKNLDVIPRGGGKGEALEYLLKKLKAQGMLPVNTLACGDSEHDAELFSIPDVHGVMVSNSQVELLKWHSENALDNSKVIHSSERCANGIIQAISHFKLGPSLSPRDVSEFLNRKTDNVGHEVLRFYLFYERLRQGEIKSFETYIDSFKESCQKDGVFLHPSGEEKCLRDTIDELRKHHGDKKGKKFWVWLDQVLLIDTTPGKWIVKFDKWEQCEDERKCCTTTVEFSSKGGDLVWEQVKQIWSEESERKDDYISWII</sequence>
<dbReference type="EMBL" id="CACVBM020000444">
    <property type="protein sequence ID" value="CAA7019219.1"/>
    <property type="molecule type" value="Genomic_DNA"/>
</dbReference>
<feature type="domain" description="Sucrose phosphatase-like" evidence="10">
    <location>
        <begin position="41"/>
        <end position="293"/>
    </location>
</feature>
<protein>
    <recommendedName>
        <fullName evidence="9">Sucrose-phosphatase</fullName>
        <ecNumber evidence="9">3.1.3.24</ecNumber>
    </recommendedName>
</protein>
<dbReference type="SFLD" id="SFLDF00043">
    <property type="entry name" value="sucrose-phosphatase"/>
    <property type="match status" value="1"/>
</dbReference>
<name>A0A6D2HSK4_9BRAS</name>
<keyword evidence="6 9" id="KW-0378">Hydrolase</keyword>
<evidence type="ECO:0000256" key="3">
    <source>
        <dbReference type="ARBA" id="ARBA00005070"/>
    </source>
</evidence>
<dbReference type="NCBIfam" id="TIGR01482">
    <property type="entry name" value="SPP-subfamily"/>
    <property type="match status" value="1"/>
</dbReference>
<dbReference type="InterPro" id="IPR006380">
    <property type="entry name" value="SPP-like_dom"/>
</dbReference>
<evidence type="ECO:0000256" key="9">
    <source>
        <dbReference type="RuleBase" id="RU368007"/>
    </source>
</evidence>
<evidence type="ECO:0000256" key="2">
    <source>
        <dbReference type="ARBA" id="ARBA00003645"/>
    </source>
</evidence>
<feature type="domain" description="Sucrose-phosphatase C-terminal" evidence="11">
    <location>
        <begin position="315"/>
        <end position="440"/>
    </location>
</feature>
<dbReference type="FunFam" id="3.90.1070.10:FF:000002">
    <property type="entry name" value="Probable sucrose-phosphatase 1"/>
    <property type="match status" value="1"/>
</dbReference>
<dbReference type="InterPro" id="IPR032710">
    <property type="entry name" value="NTF2-like_dom_sf"/>
</dbReference>
<dbReference type="InterPro" id="IPR013679">
    <property type="entry name" value="SPP_C"/>
</dbReference>
<comment type="function">
    <text evidence="2 9">Catalyzes the final step of sucrose synthesis.</text>
</comment>
<comment type="cofactor">
    <cofactor evidence="1 9">
        <name>Mg(2+)</name>
        <dbReference type="ChEBI" id="CHEBI:18420"/>
    </cofactor>
</comment>
<evidence type="ECO:0000256" key="5">
    <source>
        <dbReference type="ARBA" id="ARBA00011738"/>
    </source>
</evidence>
<dbReference type="InterPro" id="IPR006379">
    <property type="entry name" value="HAD-SF_hydro_IIB"/>
</dbReference>
<keyword evidence="7 9" id="KW-0460">Magnesium</keyword>
<comment type="caution">
    <text evidence="12">The sequence shown here is derived from an EMBL/GenBank/DDBJ whole genome shotgun (WGS) entry which is preliminary data.</text>
</comment>
<dbReference type="InterPro" id="IPR012847">
    <property type="entry name" value="Sucrose_phosphatase_pln/cyn"/>
</dbReference>
<dbReference type="GO" id="GO:0000287">
    <property type="term" value="F:magnesium ion binding"/>
    <property type="evidence" value="ECO:0007669"/>
    <property type="project" value="UniProtKB-UniRule"/>
</dbReference>
<dbReference type="NCBIfam" id="TIGR01485">
    <property type="entry name" value="SPP_plant-cyano"/>
    <property type="match status" value="1"/>
</dbReference>
<dbReference type="SFLD" id="SFLDG01140">
    <property type="entry name" value="C2.B:_Phosphomannomutase_and_P"/>
    <property type="match status" value="1"/>
</dbReference>
<evidence type="ECO:0000313" key="13">
    <source>
        <dbReference type="Proteomes" id="UP000467841"/>
    </source>
</evidence>
<evidence type="ECO:0000259" key="11">
    <source>
        <dbReference type="Pfam" id="PF08472"/>
    </source>
</evidence>
<gene>
    <name evidence="12" type="ORF">MERR_LOCUS6454</name>
</gene>
<reference evidence="12" key="1">
    <citation type="submission" date="2020-01" db="EMBL/GenBank/DDBJ databases">
        <authorList>
            <person name="Mishra B."/>
        </authorList>
    </citation>
    <scope>NUCLEOTIDE SEQUENCE [LARGE SCALE GENOMIC DNA]</scope>
</reference>
<dbReference type="SFLD" id="SFLDG01141">
    <property type="entry name" value="C2.B.1:_Sucrose_Phosphatase_Li"/>
    <property type="match status" value="1"/>
</dbReference>
<evidence type="ECO:0000256" key="7">
    <source>
        <dbReference type="ARBA" id="ARBA00022842"/>
    </source>
</evidence>
<dbReference type="GO" id="GO:0050307">
    <property type="term" value="F:sucrose-phosphate phosphatase activity"/>
    <property type="evidence" value="ECO:0007669"/>
    <property type="project" value="UniProtKB-UniRule"/>
</dbReference>
<dbReference type="UniPathway" id="UPA00371">
    <property type="reaction ID" value="UER00546"/>
</dbReference>
<comment type="pathway">
    <text evidence="3 9">Glycan biosynthesis; sucrose biosynthesis; sucrose from D-fructose 6-phosphate and UDP-alpha-D-glucose: step 2/2.</text>
</comment>
<evidence type="ECO:0000256" key="8">
    <source>
        <dbReference type="ARBA" id="ARBA00048036"/>
    </source>
</evidence>
<keyword evidence="13" id="KW-1185">Reference proteome</keyword>
<dbReference type="InterPro" id="IPR023214">
    <property type="entry name" value="HAD_sf"/>
</dbReference>
<dbReference type="SFLD" id="SFLDS00003">
    <property type="entry name" value="Haloacid_Dehalogenase"/>
    <property type="match status" value="1"/>
</dbReference>
<evidence type="ECO:0000256" key="6">
    <source>
        <dbReference type="ARBA" id="ARBA00022801"/>
    </source>
</evidence>
<dbReference type="InterPro" id="IPR051518">
    <property type="entry name" value="Sucrose_Phosphatase"/>
</dbReference>
<dbReference type="Proteomes" id="UP000467841">
    <property type="component" value="Unassembled WGS sequence"/>
</dbReference>
<dbReference type="PANTHER" id="PTHR46521">
    <property type="entry name" value="SUCROSE-PHOSPHATASE 2-RELATED"/>
    <property type="match status" value="1"/>
</dbReference>
<dbReference type="OrthoDB" id="531008at2759"/>
<evidence type="ECO:0000313" key="12">
    <source>
        <dbReference type="EMBL" id="CAA7019219.1"/>
    </source>
</evidence>
<dbReference type="Gene3D" id="3.10.450.50">
    <property type="match status" value="1"/>
</dbReference>
<accession>A0A6D2HSK4</accession>
<organism evidence="12 13">
    <name type="scientific">Microthlaspi erraticum</name>
    <dbReference type="NCBI Taxonomy" id="1685480"/>
    <lineage>
        <taxon>Eukaryota</taxon>
        <taxon>Viridiplantae</taxon>
        <taxon>Streptophyta</taxon>
        <taxon>Embryophyta</taxon>
        <taxon>Tracheophyta</taxon>
        <taxon>Spermatophyta</taxon>
        <taxon>Magnoliopsida</taxon>
        <taxon>eudicotyledons</taxon>
        <taxon>Gunneridae</taxon>
        <taxon>Pentapetalae</taxon>
        <taxon>rosids</taxon>
        <taxon>malvids</taxon>
        <taxon>Brassicales</taxon>
        <taxon>Brassicaceae</taxon>
        <taxon>Coluteocarpeae</taxon>
        <taxon>Microthlaspi</taxon>
    </lineage>
</organism>
<dbReference type="GO" id="GO:0005986">
    <property type="term" value="P:sucrose biosynthetic process"/>
    <property type="evidence" value="ECO:0007669"/>
    <property type="project" value="UniProtKB-UniRule"/>
</dbReference>
<evidence type="ECO:0000256" key="1">
    <source>
        <dbReference type="ARBA" id="ARBA00001946"/>
    </source>
</evidence>
<dbReference type="Gene3D" id="3.90.1070.10">
    <property type="match status" value="1"/>
</dbReference>